<keyword evidence="2" id="KW-0732">Signal</keyword>
<accession>A0A9E8AG73</accession>
<feature type="compositionally biased region" description="Basic and acidic residues" evidence="1">
    <location>
        <begin position="326"/>
        <end position="335"/>
    </location>
</feature>
<reference evidence="3" key="1">
    <citation type="submission" date="2021-11" db="EMBL/GenBank/DDBJ databases">
        <authorList>
            <person name="Peng Z."/>
        </authorList>
    </citation>
    <scope>NUCLEOTIDE SEQUENCE</scope>
    <source>
        <strain evidence="3">BtE14</strain>
    </source>
</reference>
<feature type="compositionally biased region" description="Polar residues" evidence="1">
    <location>
        <begin position="345"/>
        <end position="372"/>
    </location>
</feature>
<dbReference type="EMBL" id="OL652576">
    <property type="protein sequence ID" value="UZC78647.1"/>
    <property type="molecule type" value="mRNA"/>
</dbReference>
<sequence length="425" mass="47299">MGAIVKTALRVAIPLLLLQAVYGYPDYYGNYDSREAREQLTTPQEATKPLSWDELQVTSLQEINVVAQKIPKAMEEGKENCPYLIAMQNIKPVRNLHAAENYYNEAFESNIAEILKSKVVKTKELLCGVAERFRKQLKAVIALAKVVANTPRPQFLELVKKDHSLPTDGGFELAVKGLAGNFVNTQLQLNAQAAARGANISRFSGKPNGTKLIMLKRLQAGHLQFRKEVKTIMEAANAVLNSLHEAFLALKDIQQELRMTHGYPQNVAQLEAKLERALAFNRALGCSKIKPTWDQSTSFIVDEDFDEPEFGSPGHEKEQPSTPEPNHPEYPDEHTNVATSRVYPTMSQGQTPRGPQNQNPETSSPSMSQAQTPIRYEFVRVPVNPQEKRSVQTPKRGVFVSSLPIFPGAGAHTGRWRSPSRGYGN</sequence>
<evidence type="ECO:0000256" key="2">
    <source>
        <dbReference type="SAM" id="SignalP"/>
    </source>
</evidence>
<protein>
    <submittedName>
        <fullName evidence="3">Uncharacterized protein</fullName>
    </submittedName>
</protein>
<feature type="region of interest" description="Disordered" evidence="1">
    <location>
        <begin position="401"/>
        <end position="425"/>
    </location>
</feature>
<dbReference type="AlphaFoldDB" id="A0A9E8AG73"/>
<evidence type="ECO:0000256" key="1">
    <source>
        <dbReference type="SAM" id="MobiDB-lite"/>
    </source>
</evidence>
<organism evidence="3">
    <name type="scientific">Bemisia tabaci</name>
    <name type="common">Sweetpotato whitefly</name>
    <name type="synonym">Aleurodes tabaci</name>
    <dbReference type="NCBI Taxonomy" id="7038"/>
    <lineage>
        <taxon>Eukaryota</taxon>
        <taxon>Metazoa</taxon>
        <taxon>Ecdysozoa</taxon>
        <taxon>Arthropoda</taxon>
        <taxon>Hexapoda</taxon>
        <taxon>Insecta</taxon>
        <taxon>Pterygota</taxon>
        <taxon>Neoptera</taxon>
        <taxon>Paraneoptera</taxon>
        <taxon>Hemiptera</taxon>
        <taxon>Sternorrhyncha</taxon>
        <taxon>Aleyrodoidea</taxon>
        <taxon>Aleyrodidae</taxon>
        <taxon>Aleyrodinae</taxon>
        <taxon>Bemisia</taxon>
    </lineage>
</organism>
<feature type="chain" id="PRO_5039198477" evidence="2">
    <location>
        <begin position="24"/>
        <end position="425"/>
    </location>
</feature>
<feature type="signal peptide" evidence="2">
    <location>
        <begin position="1"/>
        <end position="23"/>
    </location>
</feature>
<evidence type="ECO:0000313" key="3">
    <source>
        <dbReference type="EMBL" id="UZC78647.1"/>
    </source>
</evidence>
<proteinExistence type="evidence at transcript level"/>
<feature type="region of interest" description="Disordered" evidence="1">
    <location>
        <begin position="304"/>
        <end position="376"/>
    </location>
</feature>
<name>A0A9E8AG73_BEMTA</name>